<dbReference type="Gene3D" id="3.10.350.10">
    <property type="entry name" value="LysM domain"/>
    <property type="match status" value="2"/>
</dbReference>
<dbReference type="PROSITE" id="PS51782">
    <property type="entry name" value="LYSM"/>
    <property type="match status" value="2"/>
</dbReference>
<dbReference type="CDD" id="cd06268">
    <property type="entry name" value="PBP1_ABC_transporter_LIVBP-like"/>
    <property type="match status" value="1"/>
</dbReference>
<dbReference type="STRING" id="1586267.GCA_001418685_01671"/>
<dbReference type="GO" id="GO:0008932">
    <property type="term" value="F:lytic endotransglycosylase activity"/>
    <property type="evidence" value="ECO:0007669"/>
    <property type="project" value="TreeGrafter"/>
</dbReference>
<dbReference type="InterPro" id="IPR036779">
    <property type="entry name" value="LysM_dom_sf"/>
</dbReference>
<dbReference type="Pfam" id="PF01476">
    <property type="entry name" value="LysM"/>
    <property type="match status" value="2"/>
</dbReference>
<dbReference type="SMART" id="SM00257">
    <property type="entry name" value="LysM"/>
    <property type="match status" value="2"/>
</dbReference>
<dbReference type="PANTHER" id="PTHR33734:SF22">
    <property type="entry name" value="MEMBRANE-BOUND LYTIC MUREIN TRANSGLYCOSYLASE D"/>
    <property type="match status" value="1"/>
</dbReference>
<gene>
    <name evidence="3" type="ORF">Ga0061079_11090</name>
</gene>
<keyword evidence="4" id="KW-1185">Reference proteome</keyword>
<evidence type="ECO:0000259" key="2">
    <source>
        <dbReference type="PROSITE" id="PS51782"/>
    </source>
</evidence>
<name>A0A0X3AR02_9FLAO</name>
<feature type="compositionally biased region" description="Basic and acidic residues" evidence="1">
    <location>
        <begin position="182"/>
        <end position="196"/>
    </location>
</feature>
<dbReference type="Proteomes" id="UP000182761">
    <property type="component" value="Unassembled WGS sequence"/>
</dbReference>
<feature type="region of interest" description="Disordered" evidence="1">
    <location>
        <begin position="149"/>
        <end position="228"/>
    </location>
</feature>
<dbReference type="PANTHER" id="PTHR33734">
    <property type="entry name" value="LYSM DOMAIN-CONTAINING GPI-ANCHORED PROTEIN 2"/>
    <property type="match status" value="1"/>
</dbReference>
<reference evidence="3 4" key="1">
    <citation type="submission" date="2016-01" db="EMBL/GenBank/DDBJ databases">
        <authorList>
            <person name="McClelland M."/>
            <person name="Jain A."/>
            <person name="Saraogi P."/>
            <person name="Mendelson R."/>
            <person name="Westerman R."/>
            <person name="SanMiguel P."/>
            <person name="Csonka L."/>
        </authorList>
    </citation>
    <scope>NUCLEOTIDE SEQUENCE [LARGE SCALE GENOMIC DNA]</scope>
    <source>
        <strain evidence="3 4">R-53146</strain>
    </source>
</reference>
<dbReference type="EMBL" id="FCOR01000010">
    <property type="protein sequence ID" value="CVK16806.1"/>
    <property type="molecule type" value="Genomic_DNA"/>
</dbReference>
<dbReference type="SUPFAM" id="SSF53822">
    <property type="entry name" value="Periplasmic binding protein-like I"/>
    <property type="match status" value="1"/>
</dbReference>
<feature type="domain" description="LysM" evidence="2">
    <location>
        <begin position="106"/>
        <end position="150"/>
    </location>
</feature>
<dbReference type="InterPro" id="IPR028082">
    <property type="entry name" value="Peripla_BP_I"/>
</dbReference>
<evidence type="ECO:0000313" key="4">
    <source>
        <dbReference type="Proteomes" id="UP000182761"/>
    </source>
</evidence>
<organism evidence="3 4">
    <name type="scientific">Apibacter mensalis</name>
    <dbReference type="NCBI Taxonomy" id="1586267"/>
    <lineage>
        <taxon>Bacteria</taxon>
        <taxon>Pseudomonadati</taxon>
        <taxon>Bacteroidota</taxon>
        <taxon>Flavobacteriia</taxon>
        <taxon>Flavobacteriales</taxon>
        <taxon>Weeksellaceae</taxon>
        <taxon>Apibacter</taxon>
    </lineage>
</organism>
<feature type="compositionally biased region" description="Polar residues" evidence="1">
    <location>
        <begin position="152"/>
        <end position="166"/>
    </location>
</feature>
<protein>
    <submittedName>
        <fullName evidence="3">LysM repeat-containing protein</fullName>
    </submittedName>
</protein>
<proteinExistence type="predicted"/>
<dbReference type="CDD" id="cd00118">
    <property type="entry name" value="LysM"/>
    <property type="match status" value="2"/>
</dbReference>
<dbReference type="Gene3D" id="3.40.50.2300">
    <property type="match status" value="2"/>
</dbReference>
<sequence length="584" mass="67146">MHQSYLEMKKQFHTLLLLFISSLMLSQQKIHTVLAKETLYGLSKKYNVSIDDLKKVNPQLNNRTLQIGEILTIPDEKATSKANEYSNSNAITNIQNSDDAQNINYFFITIEPKQTLYGLSKKYHTSIKTIQSLNPNMSKEGPKIGEVLKIPKNSSSENSNTYSHVYSENKHDKENSNINDSNSKEEINVKDKRESDLANDTKLQNSKNENFENQNNQEIDDLNKKQSDENVQIPVAKNQTENIANYELKKDGINVVLFLPLHTGESSINAERRIATQFYSGAKTALDSLSNKGKKIHVRIFDTSNDNKFREIIDTYDFSNTNLIIGPLFKSNLLTIADKIKKIPIISPFSSSDDLDEHGNLILYNTKDQILVEKLTDEILKKYSGEKMYILYDEEHFKTAEFLQSLIKDKKSNAEVVLTKNADDIKSDQNLVTDEYNKIYAILISTQNSIITKYLDSITKLESNQIQPISLFYSPLFDNKKYEEKLLNFGLLYLDTNYVNEFGFNEQKMINLYKKKYCNFPDKYAITGFDVTYDILSRVDEKGNLSNSMMKAESKQVSNKYSFRKINKNGAWVNQEARIIQLLK</sequence>
<dbReference type="SUPFAM" id="SSF54106">
    <property type="entry name" value="LysM domain"/>
    <property type="match status" value="1"/>
</dbReference>
<evidence type="ECO:0000256" key="1">
    <source>
        <dbReference type="SAM" id="MobiDB-lite"/>
    </source>
</evidence>
<evidence type="ECO:0000313" key="3">
    <source>
        <dbReference type="EMBL" id="CVK16806.1"/>
    </source>
</evidence>
<accession>A0A0X3AR02</accession>
<feature type="compositionally biased region" description="Low complexity" evidence="1">
    <location>
        <begin position="204"/>
        <end position="217"/>
    </location>
</feature>
<feature type="domain" description="LysM" evidence="2">
    <location>
        <begin position="29"/>
        <end position="73"/>
    </location>
</feature>
<dbReference type="AlphaFoldDB" id="A0A0X3AR02"/>
<dbReference type="InterPro" id="IPR018392">
    <property type="entry name" value="LysM"/>
</dbReference>